<keyword evidence="1" id="KW-0645">Protease</keyword>
<protein>
    <recommendedName>
        <fullName evidence="1">Metal-dependent carboxypeptidase</fullName>
        <ecNumber evidence="1">3.4.17.19</ecNumber>
    </recommendedName>
</protein>
<dbReference type="EMBL" id="JAMZEJ010000005">
    <property type="protein sequence ID" value="MCQ8240903.1"/>
    <property type="molecule type" value="Genomic_DNA"/>
</dbReference>
<dbReference type="RefSeq" id="WP_422919654.1">
    <property type="nucleotide sequence ID" value="NZ_JAMZEJ010000005.1"/>
</dbReference>
<sequence length="502" mass="55148">MHAYQELERRFARLSHLEDALGILGWDKDAMMPIGAAPGRTDQIAALSVIHHDMLTAPDMPELLHRAAEERDDDPDDDARAWRKANLREMRRIHAHASAVPADLVEAASRAASSCEVAWRQARADSDFEGLLPLLSEVLRTQKLVGQAKGQALGLSVYDALLDQYDPGNGTDLIDPVFDRLGRELPGLIAEVIEHQKRRPAPLPLPGPFEVGTQEALGRTLMGVAGFDWTRGRLDVSTHPFCGGASSDVRITTRYDENDATGALMGVLHETGHALYEQGRPERWLSQPVGRARGMSLHESQSLLIEMQACRGDAFLGFLAPMLAAAFGGGDGAAWSAGNLRRTVQTVEPGTIRVDADEVTYPAHVLLRYRLERAMLDGDLALRDLPGAFNDGLREMLGVEVPDDRRGCLQDIHWPSGAWGYFPTYTLGAMIAAQLFDAARRAIVGLDDRLAAGDFTGLLSWLRREVHERASLHDSATLVTLATGRPLDAEVFTTHLRRRYLS</sequence>
<evidence type="ECO:0000313" key="2">
    <source>
        <dbReference type="EMBL" id="MCQ8240903.1"/>
    </source>
</evidence>
<gene>
    <name evidence="2" type="ORF">NFI88_08655</name>
</gene>
<comment type="catalytic activity">
    <reaction evidence="1">
        <text>Release of a C-terminal amino acid with broad specificity, except for -Pro.</text>
        <dbReference type="EC" id="3.4.17.19"/>
    </reaction>
</comment>
<name>A0ABT1VX34_9PROT</name>
<dbReference type="SUPFAM" id="SSF55486">
    <property type="entry name" value="Metalloproteases ('zincins'), catalytic domain"/>
    <property type="match status" value="1"/>
</dbReference>
<dbReference type="CDD" id="cd06460">
    <property type="entry name" value="M32_Taq"/>
    <property type="match status" value="1"/>
</dbReference>
<organism evidence="2 3">
    <name type="scientific">Rhizosaccharibacter radicis</name>
    <dbReference type="NCBI Taxonomy" id="2782605"/>
    <lineage>
        <taxon>Bacteria</taxon>
        <taxon>Pseudomonadati</taxon>
        <taxon>Pseudomonadota</taxon>
        <taxon>Alphaproteobacteria</taxon>
        <taxon>Acetobacterales</taxon>
        <taxon>Acetobacteraceae</taxon>
        <taxon>Rhizosaccharibacter</taxon>
    </lineage>
</organism>
<dbReference type="PROSITE" id="PS52034">
    <property type="entry name" value="PEPTIDASE_M32"/>
    <property type="match status" value="1"/>
</dbReference>
<dbReference type="PIRSF" id="PIRSF006615">
    <property type="entry name" value="Zn_crbxpep_Taq"/>
    <property type="match status" value="1"/>
</dbReference>
<keyword evidence="1" id="KW-0482">Metalloprotease</keyword>
<dbReference type="PANTHER" id="PTHR34217">
    <property type="entry name" value="METAL-DEPENDENT CARBOXYPEPTIDASE"/>
    <property type="match status" value="1"/>
</dbReference>
<dbReference type="GO" id="GO:0004180">
    <property type="term" value="F:carboxypeptidase activity"/>
    <property type="evidence" value="ECO:0007669"/>
    <property type="project" value="UniProtKB-KW"/>
</dbReference>
<dbReference type="InterPro" id="IPR001333">
    <property type="entry name" value="Peptidase_M32_Taq"/>
</dbReference>
<keyword evidence="1" id="KW-0378">Hydrolase</keyword>
<dbReference type="Gene3D" id="1.10.1370.30">
    <property type="match status" value="1"/>
</dbReference>
<keyword evidence="1 2" id="KW-0121">Carboxypeptidase</keyword>
<dbReference type="EC" id="3.4.17.19" evidence="1"/>
<comment type="caution">
    <text evidence="2">The sequence shown here is derived from an EMBL/GenBank/DDBJ whole genome shotgun (WGS) entry which is preliminary data.</text>
</comment>
<evidence type="ECO:0000256" key="1">
    <source>
        <dbReference type="PIRNR" id="PIRNR006615"/>
    </source>
</evidence>
<accession>A0ABT1VX34</accession>
<dbReference type="Proteomes" id="UP001524547">
    <property type="component" value="Unassembled WGS sequence"/>
</dbReference>
<comment type="function">
    <text evidence="1">Broad specificity carboxypetidase that releases amino acids sequentially from the C-terminus, including neutral, aromatic, polar and basic residues.</text>
</comment>
<evidence type="ECO:0000313" key="3">
    <source>
        <dbReference type="Proteomes" id="UP001524547"/>
    </source>
</evidence>
<dbReference type="PANTHER" id="PTHR34217:SF1">
    <property type="entry name" value="CARBOXYPEPTIDASE 1"/>
    <property type="match status" value="1"/>
</dbReference>
<dbReference type="PRINTS" id="PR00998">
    <property type="entry name" value="CRBOXYPTASET"/>
</dbReference>
<reference evidence="2 3" key="1">
    <citation type="submission" date="2022-06" db="EMBL/GenBank/DDBJ databases">
        <title>Rhizosaccharibacter gen. nov. sp. nov. KSS12, endophytic bacteria isolated from sugarcane.</title>
        <authorList>
            <person name="Pitiwittayakul N."/>
        </authorList>
    </citation>
    <scope>NUCLEOTIDE SEQUENCE [LARGE SCALE GENOMIC DNA]</scope>
    <source>
        <strain evidence="2 3">KSS12</strain>
    </source>
</reference>
<comment type="similarity">
    <text evidence="1">Belongs to the peptidase M32 family.</text>
</comment>
<dbReference type="Pfam" id="PF02074">
    <property type="entry name" value="Peptidase_M32"/>
    <property type="match status" value="1"/>
</dbReference>
<keyword evidence="3" id="KW-1185">Reference proteome</keyword>
<keyword evidence="1" id="KW-0479">Metal-binding</keyword>
<proteinExistence type="inferred from homology"/>